<gene>
    <name evidence="12" type="ORF">MVES_002862</name>
</gene>
<evidence type="ECO:0000256" key="4">
    <source>
        <dbReference type="ARBA" id="ARBA00022692"/>
    </source>
</evidence>
<name>A0A2N1J9C3_9BASI</name>
<keyword evidence="4 10" id="KW-0812">Transmembrane</keyword>
<dbReference type="AlphaFoldDB" id="A0A2N1J9C3"/>
<dbReference type="GO" id="GO:0005315">
    <property type="term" value="F:phosphate transmembrane transporter activity"/>
    <property type="evidence" value="ECO:0007669"/>
    <property type="project" value="InterPro"/>
</dbReference>
<keyword evidence="6" id="KW-0999">Mitochondrion inner membrane</keyword>
<keyword evidence="8" id="KW-0496">Mitochondrion</keyword>
<dbReference type="PANTHER" id="PTHR45671">
    <property type="entry name" value="SOLUTE CARRIER FAMILY 25 (MITOCHONDRIAL CARRIER PHOSPHATE CARRIER), MEMBER 3, LIKE-RELATED-RELATED"/>
    <property type="match status" value="1"/>
</dbReference>
<dbReference type="SUPFAM" id="SSF103506">
    <property type="entry name" value="Mitochondrial carrier"/>
    <property type="match status" value="1"/>
</dbReference>
<proteinExistence type="inferred from homology"/>
<evidence type="ECO:0000256" key="3">
    <source>
        <dbReference type="ARBA" id="ARBA00022448"/>
    </source>
</evidence>
<dbReference type="PROSITE" id="PS50920">
    <property type="entry name" value="SOLCAR"/>
    <property type="match status" value="3"/>
</dbReference>
<dbReference type="OrthoDB" id="427452at2759"/>
<dbReference type="Pfam" id="PF00153">
    <property type="entry name" value="Mito_carr"/>
    <property type="match status" value="3"/>
</dbReference>
<dbReference type="InterPro" id="IPR018108">
    <property type="entry name" value="MCP_transmembrane"/>
</dbReference>
<keyword evidence="7" id="KW-1133">Transmembrane helix</keyword>
<evidence type="ECO:0000256" key="11">
    <source>
        <dbReference type="RuleBase" id="RU000488"/>
    </source>
</evidence>
<dbReference type="GO" id="GO:1990547">
    <property type="term" value="P:mitochondrial phosphate ion transmembrane transport"/>
    <property type="evidence" value="ECO:0007669"/>
    <property type="project" value="InterPro"/>
</dbReference>
<evidence type="ECO:0000256" key="6">
    <source>
        <dbReference type="ARBA" id="ARBA00022792"/>
    </source>
</evidence>
<evidence type="ECO:0000313" key="13">
    <source>
        <dbReference type="Proteomes" id="UP000232875"/>
    </source>
</evidence>
<feature type="repeat" description="Solcar" evidence="10">
    <location>
        <begin position="19"/>
        <end position="104"/>
    </location>
</feature>
<keyword evidence="3 11" id="KW-0813">Transport</keyword>
<comment type="subcellular location">
    <subcellularLocation>
        <location evidence="1">Mitochondrion inner membrane</location>
        <topology evidence="1">Multi-pass membrane protein</topology>
    </subcellularLocation>
</comment>
<dbReference type="Proteomes" id="UP000232875">
    <property type="component" value="Unassembled WGS sequence"/>
</dbReference>
<evidence type="ECO:0000256" key="10">
    <source>
        <dbReference type="PROSITE-ProRule" id="PRU00282"/>
    </source>
</evidence>
<sequence>MSGLIKPEKLSAAPQFSPLNYAQFFAAGGICATVTHGALTPVDVVKTRLQLEPSGSKMSMREMAKTIVMKDGPSGLLTGFGSTAVGYLIQEFFKKQAIDYFGVQKAKEHRQLVYMGSATAAELIASTLLTPLEASRIRLVSQPSYARGLVDAMQRMWAQEGMGGFYAGYIPILLKQVPFSIGQFYTNEMMHNFVNAYVPKDKLQRAGKTGQITVQLGCGIVAGSVAAILSHPADTLLSKINRGGVGHGSMMSKLGVAAQQTGFVGLWAGLGTRIIMTAALVSSQFLIYDQLKLFFGTPHSIEV</sequence>
<dbReference type="InterPro" id="IPR002067">
    <property type="entry name" value="MCP"/>
</dbReference>
<evidence type="ECO:0000256" key="1">
    <source>
        <dbReference type="ARBA" id="ARBA00004448"/>
    </source>
</evidence>
<dbReference type="PANTHER" id="PTHR45671:SF15">
    <property type="entry name" value="MIR1-PHOSPHATE TRANSPORTER OF THE MITOCHONDRIAL CARRIER (MCF) FAMILY"/>
    <property type="match status" value="1"/>
</dbReference>
<dbReference type="Gene3D" id="1.50.40.10">
    <property type="entry name" value="Mitochondrial carrier domain"/>
    <property type="match status" value="1"/>
</dbReference>
<keyword evidence="9 10" id="KW-0472">Membrane</keyword>
<dbReference type="PRINTS" id="PR00926">
    <property type="entry name" value="MITOCARRIER"/>
</dbReference>
<dbReference type="STRING" id="2020962.A0A2N1J9C3"/>
<evidence type="ECO:0000256" key="8">
    <source>
        <dbReference type="ARBA" id="ARBA00023128"/>
    </source>
</evidence>
<evidence type="ECO:0000256" key="7">
    <source>
        <dbReference type="ARBA" id="ARBA00022989"/>
    </source>
</evidence>
<dbReference type="InterPro" id="IPR044677">
    <property type="entry name" value="SLC25A3/Pic2/Mir1-like"/>
</dbReference>
<keyword evidence="13" id="KW-1185">Reference proteome</keyword>
<comment type="similarity">
    <text evidence="2 11">Belongs to the mitochondrial carrier (TC 2.A.29) family.</text>
</comment>
<evidence type="ECO:0000256" key="5">
    <source>
        <dbReference type="ARBA" id="ARBA00022737"/>
    </source>
</evidence>
<dbReference type="InterPro" id="IPR023395">
    <property type="entry name" value="MCP_dom_sf"/>
</dbReference>
<dbReference type="GO" id="GO:0005743">
    <property type="term" value="C:mitochondrial inner membrane"/>
    <property type="evidence" value="ECO:0007669"/>
    <property type="project" value="UniProtKB-SubCell"/>
</dbReference>
<dbReference type="EMBL" id="KZ454992">
    <property type="protein sequence ID" value="PKI83146.1"/>
    <property type="molecule type" value="Genomic_DNA"/>
</dbReference>
<keyword evidence="5" id="KW-0677">Repeat</keyword>
<evidence type="ECO:0000256" key="9">
    <source>
        <dbReference type="ARBA" id="ARBA00023136"/>
    </source>
</evidence>
<protein>
    <submittedName>
        <fullName evidence="12">Uncharacterized protein</fullName>
    </submittedName>
</protein>
<feature type="repeat" description="Solcar" evidence="10">
    <location>
        <begin position="109"/>
        <end position="193"/>
    </location>
</feature>
<evidence type="ECO:0000256" key="2">
    <source>
        <dbReference type="ARBA" id="ARBA00006375"/>
    </source>
</evidence>
<reference evidence="12 13" key="1">
    <citation type="submission" date="2017-10" db="EMBL/GenBank/DDBJ databases">
        <title>A novel species of cold-tolerant Malassezia isolated from bats.</title>
        <authorList>
            <person name="Lorch J.M."/>
            <person name="Palmer J.M."/>
            <person name="Vanderwolf K.J."/>
            <person name="Schmidt K.Z."/>
            <person name="Verant M.L."/>
            <person name="Weller T.J."/>
            <person name="Blehert D.S."/>
        </authorList>
    </citation>
    <scope>NUCLEOTIDE SEQUENCE [LARGE SCALE GENOMIC DNA]</scope>
    <source>
        <strain evidence="12 13">NWHC:44797-103</strain>
    </source>
</reference>
<feature type="repeat" description="Solcar" evidence="10">
    <location>
        <begin position="210"/>
        <end position="294"/>
    </location>
</feature>
<accession>A0A2N1J9C3</accession>
<evidence type="ECO:0000313" key="12">
    <source>
        <dbReference type="EMBL" id="PKI83146.1"/>
    </source>
</evidence>
<organism evidence="12 13">
    <name type="scientific">Malassezia vespertilionis</name>
    <dbReference type="NCBI Taxonomy" id="2020962"/>
    <lineage>
        <taxon>Eukaryota</taxon>
        <taxon>Fungi</taxon>
        <taxon>Dikarya</taxon>
        <taxon>Basidiomycota</taxon>
        <taxon>Ustilaginomycotina</taxon>
        <taxon>Malasseziomycetes</taxon>
        <taxon>Malasseziales</taxon>
        <taxon>Malasseziaceae</taxon>
        <taxon>Malassezia</taxon>
    </lineage>
</organism>